<keyword evidence="10 15" id="KW-0479">Metal-binding</keyword>
<comment type="cofactor">
    <cofactor evidence="2">
        <name>Ca(2+)</name>
        <dbReference type="ChEBI" id="CHEBI:29108"/>
    </cofactor>
</comment>
<comment type="similarity">
    <text evidence="6">Belongs to the SMP-30/CGR1 family.</text>
</comment>
<evidence type="ECO:0000313" key="18">
    <source>
        <dbReference type="Proteomes" id="UP000075884"/>
    </source>
</evidence>
<dbReference type="InterPro" id="IPR011042">
    <property type="entry name" value="6-blade_b-propeller_TolB-like"/>
</dbReference>
<dbReference type="EC" id="3.1.1.17" evidence="7"/>
<evidence type="ECO:0000256" key="9">
    <source>
        <dbReference type="ARBA" id="ARBA00022490"/>
    </source>
</evidence>
<feature type="binding site" evidence="15">
    <location>
        <position position="80"/>
    </location>
    <ligand>
        <name>a divalent metal cation</name>
        <dbReference type="ChEBI" id="CHEBI:60240"/>
    </ligand>
</feature>
<keyword evidence="12" id="KW-0106">Calcium</keyword>
<dbReference type="InterPro" id="IPR005511">
    <property type="entry name" value="SMP-30"/>
</dbReference>
<dbReference type="PANTHER" id="PTHR10907:SF66">
    <property type="entry name" value="MIP34848P1-RELATED"/>
    <property type="match status" value="1"/>
</dbReference>
<dbReference type="Pfam" id="PF08450">
    <property type="entry name" value="SGL"/>
    <property type="match status" value="1"/>
</dbReference>
<reference evidence="18" key="1">
    <citation type="submission" date="2013-03" db="EMBL/GenBank/DDBJ databases">
        <title>The Genome Sequence of Anopheles dirus WRAIR2.</title>
        <authorList>
            <consortium name="The Broad Institute Genomics Platform"/>
            <person name="Neafsey D.E."/>
            <person name="Walton C."/>
            <person name="Walker B."/>
            <person name="Young S.K."/>
            <person name="Zeng Q."/>
            <person name="Gargeya S."/>
            <person name="Fitzgerald M."/>
            <person name="Haas B."/>
            <person name="Abouelleil A."/>
            <person name="Allen A.W."/>
            <person name="Alvarado L."/>
            <person name="Arachchi H.M."/>
            <person name="Berlin A.M."/>
            <person name="Chapman S.B."/>
            <person name="Gainer-Dewar J."/>
            <person name="Goldberg J."/>
            <person name="Griggs A."/>
            <person name="Gujja S."/>
            <person name="Hansen M."/>
            <person name="Howarth C."/>
            <person name="Imamovic A."/>
            <person name="Ireland A."/>
            <person name="Larimer J."/>
            <person name="McCowan C."/>
            <person name="Murphy C."/>
            <person name="Pearson M."/>
            <person name="Poon T.W."/>
            <person name="Priest M."/>
            <person name="Roberts A."/>
            <person name="Saif S."/>
            <person name="Shea T."/>
            <person name="Sisk P."/>
            <person name="Sykes S."/>
            <person name="Wortman J."/>
            <person name="Nusbaum C."/>
            <person name="Birren B."/>
        </authorList>
    </citation>
    <scope>NUCLEOTIDE SEQUENCE [LARGE SCALE GENOMIC DNA]</scope>
    <source>
        <strain evidence="18">WRAIR2</strain>
    </source>
</reference>
<evidence type="ECO:0000256" key="6">
    <source>
        <dbReference type="ARBA" id="ARBA00008853"/>
    </source>
</evidence>
<evidence type="ECO:0000256" key="15">
    <source>
        <dbReference type="PIRSR" id="PIRSR605511-2"/>
    </source>
</evidence>
<comment type="cofactor">
    <cofactor evidence="15">
        <name>Zn(2+)</name>
        <dbReference type="ChEBI" id="CHEBI:29105"/>
    </cofactor>
    <text evidence="15">Binds 1 divalent metal cation per subunit.</text>
</comment>
<keyword evidence="18" id="KW-1185">Reference proteome</keyword>
<dbReference type="STRING" id="7168.A0A182NQC6"/>
<dbReference type="FunFam" id="2.120.10.30:FF:000027">
    <property type="entry name" value="Regucalcin homologue"/>
    <property type="match status" value="1"/>
</dbReference>
<evidence type="ECO:0000256" key="4">
    <source>
        <dbReference type="ARBA" id="ARBA00001946"/>
    </source>
</evidence>
<dbReference type="PRINTS" id="PR01790">
    <property type="entry name" value="SMP30FAMILY"/>
</dbReference>
<evidence type="ECO:0000313" key="17">
    <source>
        <dbReference type="EnsemblMetazoa" id="ADIR009861-PA"/>
    </source>
</evidence>
<evidence type="ECO:0000256" key="5">
    <source>
        <dbReference type="ARBA" id="ARBA00004496"/>
    </source>
</evidence>
<dbReference type="GO" id="GO:0004341">
    <property type="term" value="F:gluconolactonase activity"/>
    <property type="evidence" value="ECO:0007669"/>
    <property type="project" value="UniProtKB-EC"/>
</dbReference>
<dbReference type="AlphaFoldDB" id="A0A182NQC6"/>
<feature type="binding site" evidence="15">
    <location>
        <position position="172"/>
    </location>
    <ligand>
        <name>substrate</name>
    </ligand>
</feature>
<feature type="domain" description="SMP-30/Gluconolactonase/LRE-like region" evidence="16">
    <location>
        <begin position="78"/>
        <end position="338"/>
    </location>
</feature>
<comment type="catalytic activity">
    <reaction evidence="1">
        <text>D-glucono-1,5-lactone + H2O = D-gluconate + H(+)</text>
        <dbReference type="Rhea" id="RHEA:10440"/>
        <dbReference type="ChEBI" id="CHEBI:15377"/>
        <dbReference type="ChEBI" id="CHEBI:15378"/>
        <dbReference type="ChEBI" id="CHEBI:16217"/>
        <dbReference type="ChEBI" id="CHEBI:18391"/>
        <dbReference type="EC" id="3.1.1.17"/>
    </reaction>
</comment>
<evidence type="ECO:0000256" key="12">
    <source>
        <dbReference type="ARBA" id="ARBA00022837"/>
    </source>
</evidence>
<evidence type="ECO:0000256" key="8">
    <source>
        <dbReference type="ARBA" id="ARBA00016808"/>
    </source>
</evidence>
<evidence type="ECO:0000256" key="7">
    <source>
        <dbReference type="ARBA" id="ARBA00013227"/>
    </source>
</evidence>
<evidence type="ECO:0000259" key="16">
    <source>
        <dbReference type="Pfam" id="PF08450"/>
    </source>
</evidence>
<evidence type="ECO:0000256" key="10">
    <source>
        <dbReference type="ARBA" id="ARBA00022723"/>
    </source>
</evidence>
<feature type="binding site" evidence="15">
    <location>
        <position position="174"/>
    </location>
    <ligand>
        <name>substrate</name>
    </ligand>
</feature>
<feature type="binding site" evidence="15">
    <location>
        <position position="224"/>
    </location>
    <ligand>
        <name>a divalent metal cation</name>
        <dbReference type="ChEBI" id="CHEBI:60240"/>
    </ligand>
</feature>
<keyword evidence="9" id="KW-0963">Cytoplasm</keyword>
<dbReference type="VEuPathDB" id="VectorBase:ADIR009861"/>
<keyword evidence="11" id="KW-0378">Hydrolase</keyword>
<dbReference type="InterPro" id="IPR013658">
    <property type="entry name" value="SGL"/>
</dbReference>
<keyword evidence="15" id="KW-0862">Zinc</keyword>
<protein>
    <recommendedName>
        <fullName evidence="8">Regucalcin</fullName>
        <ecNumber evidence="7">3.1.1.17</ecNumber>
    </recommendedName>
    <alternativeName>
        <fullName evidence="13">Gluconolactonase</fullName>
    </alternativeName>
</protein>
<dbReference type="PANTHER" id="PTHR10907">
    <property type="entry name" value="REGUCALCIN"/>
    <property type="match status" value="1"/>
</dbReference>
<dbReference type="Proteomes" id="UP000075884">
    <property type="component" value="Unassembled WGS sequence"/>
</dbReference>
<feature type="active site" description="Proton donor/acceptor" evidence="14">
    <location>
        <position position="279"/>
    </location>
</feature>
<evidence type="ECO:0000256" key="2">
    <source>
        <dbReference type="ARBA" id="ARBA00001913"/>
    </source>
</evidence>
<name>A0A182NQC6_9DIPT</name>
<dbReference type="SUPFAM" id="SSF63829">
    <property type="entry name" value="Calcium-dependent phosphotriesterase"/>
    <property type="match status" value="1"/>
</dbReference>
<dbReference type="GO" id="GO:0005509">
    <property type="term" value="F:calcium ion binding"/>
    <property type="evidence" value="ECO:0007669"/>
    <property type="project" value="TreeGrafter"/>
</dbReference>
<feature type="binding site" evidence="15">
    <location>
        <position position="192"/>
    </location>
    <ligand>
        <name>substrate</name>
    </ligand>
</feature>
<evidence type="ECO:0000256" key="14">
    <source>
        <dbReference type="PIRSR" id="PIRSR605511-1"/>
    </source>
</evidence>
<accession>A0A182NQC6</accession>
<feature type="binding site" evidence="15">
    <location>
        <position position="279"/>
    </location>
    <ligand>
        <name>a divalent metal cation</name>
        <dbReference type="ChEBI" id="CHEBI:60240"/>
    </ligand>
</feature>
<dbReference type="Gene3D" id="2.120.10.30">
    <property type="entry name" value="TolB, C-terminal domain"/>
    <property type="match status" value="1"/>
</dbReference>
<evidence type="ECO:0000256" key="11">
    <source>
        <dbReference type="ARBA" id="ARBA00022801"/>
    </source>
</evidence>
<comment type="subcellular location">
    <subcellularLocation>
        <location evidence="5">Cytoplasm</location>
    </subcellularLocation>
</comment>
<proteinExistence type="inferred from homology"/>
<dbReference type="GO" id="GO:0019853">
    <property type="term" value="P:L-ascorbic acid biosynthetic process"/>
    <property type="evidence" value="ECO:0007669"/>
    <property type="project" value="TreeGrafter"/>
</dbReference>
<evidence type="ECO:0000256" key="13">
    <source>
        <dbReference type="ARBA" id="ARBA00032464"/>
    </source>
</evidence>
<comment type="cofactor">
    <cofactor evidence="3">
        <name>Mn(2+)</name>
        <dbReference type="ChEBI" id="CHEBI:29035"/>
    </cofactor>
</comment>
<organism evidence="17 18">
    <name type="scientific">Anopheles dirus</name>
    <dbReference type="NCBI Taxonomy" id="7168"/>
    <lineage>
        <taxon>Eukaryota</taxon>
        <taxon>Metazoa</taxon>
        <taxon>Ecdysozoa</taxon>
        <taxon>Arthropoda</taxon>
        <taxon>Hexapoda</taxon>
        <taxon>Insecta</taxon>
        <taxon>Pterygota</taxon>
        <taxon>Neoptera</taxon>
        <taxon>Endopterygota</taxon>
        <taxon>Diptera</taxon>
        <taxon>Nematocera</taxon>
        <taxon>Culicoidea</taxon>
        <taxon>Culicidae</taxon>
        <taxon>Anophelinae</taxon>
        <taxon>Anopheles</taxon>
    </lineage>
</organism>
<evidence type="ECO:0000256" key="3">
    <source>
        <dbReference type="ARBA" id="ARBA00001936"/>
    </source>
</evidence>
<sequence length="421" mass="45756">MLSTSLNVKVNRSRNRHFSSRPPSSSLRNLQLITISVLLCCGSFCDLAQALQLKAVNRMANSDKLYQVEQLPSPLTKLGEGPVWDIDTQSLYYVDINTPAVLRYDYAENRTYSAKLDGAKSISFIVLVAGQPGEFVVGENNRVSLIGWDGRSEQAKHVRVLADLGESQNHVRFNDGKVDPSGRLYAGTMQLETLGDLFAQKEGQLFRYTNGTMVVQKKNVSISNGLTWDEPHNPLRMYYIDSAALDVKAFDVDENGDLKNETVFFDLRINGSNPGYVPDGMTSDSEGNLYVATWGGSKLMNVDKGTRQLLREIKIPAEQVTSAAFGGPQLDELFVTTSSNGNKPAPAGALFKVSGLGVKGKPISTLVPPYSGSSTFSPTFTARGTCSPVWVLRAPGPTATTVPSSTFDCAFSGMTIPPFVL</sequence>
<dbReference type="EnsemblMetazoa" id="ADIR009861-RA">
    <property type="protein sequence ID" value="ADIR009861-PA"/>
    <property type="gene ID" value="ADIR009861"/>
</dbReference>
<dbReference type="GO" id="GO:0005737">
    <property type="term" value="C:cytoplasm"/>
    <property type="evidence" value="ECO:0007669"/>
    <property type="project" value="UniProtKB-SubCell"/>
</dbReference>
<reference evidence="17" key="2">
    <citation type="submission" date="2020-05" db="UniProtKB">
        <authorList>
            <consortium name="EnsemblMetazoa"/>
        </authorList>
    </citation>
    <scope>IDENTIFICATION</scope>
    <source>
        <strain evidence="17">WRAIR2</strain>
    </source>
</reference>
<comment type="cofactor">
    <cofactor evidence="4">
        <name>Mg(2+)</name>
        <dbReference type="ChEBI" id="CHEBI:18420"/>
    </cofactor>
</comment>
<evidence type="ECO:0000256" key="1">
    <source>
        <dbReference type="ARBA" id="ARBA00001589"/>
    </source>
</evidence>